<dbReference type="InterPro" id="IPR012337">
    <property type="entry name" value="RNaseH-like_sf"/>
</dbReference>
<dbReference type="GO" id="GO:0003676">
    <property type="term" value="F:nucleic acid binding"/>
    <property type="evidence" value="ECO:0007669"/>
    <property type="project" value="InterPro"/>
</dbReference>
<evidence type="ECO:0008006" key="3">
    <source>
        <dbReference type="Google" id="ProtNLM"/>
    </source>
</evidence>
<name>G4CHE2_9NEIS</name>
<dbReference type="Proteomes" id="UP000003019">
    <property type="component" value="Unassembled WGS sequence"/>
</dbReference>
<sequence>MHRCLKRHSISRLTEPETGKPVKKRFKRYPIGYFHVDIAEVHTTEGRLYLFVAIDRTAKFAFAELHNPSTKRVVAQFLRKLMNAVPHLIHTVLTVNGI</sequence>
<keyword evidence="2" id="KW-1185">Reference proteome</keyword>
<dbReference type="AlphaFoldDB" id="G4CHE2"/>
<organism evidence="1 2">
    <name type="scientific">Neisseria shayeganii 871</name>
    <dbReference type="NCBI Taxonomy" id="1032488"/>
    <lineage>
        <taxon>Bacteria</taxon>
        <taxon>Pseudomonadati</taxon>
        <taxon>Pseudomonadota</taxon>
        <taxon>Betaproteobacteria</taxon>
        <taxon>Neisseriales</taxon>
        <taxon>Neisseriaceae</taxon>
        <taxon>Neisseria</taxon>
    </lineage>
</organism>
<dbReference type="HOGENOM" id="CLU_2330825_0_0_4"/>
<evidence type="ECO:0000313" key="2">
    <source>
        <dbReference type="Proteomes" id="UP000003019"/>
    </source>
</evidence>
<gene>
    <name evidence="1" type="ORF">HMPREF9371_1031</name>
</gene>
<dbReference type="EMBL" id="AGAY01000038">
    <property type="protein sequence ID" value="EGY52754.1"/>
    <property type="molecule type" value="Genomic_DNA"/>
</dbReference>
<evidence type="ECO:0000313" key="1">
    <source>
        <dbReference type="EMBL" id="EGY52754.1"/>
    </source>
</evidence>
<dbReference type="InterPro" id="IPR036397">
    <property type="entry name" value="RNaseH_sf"/>
</dbReference>
<dbReference type="Gene3D" id="3.30.420.10">
    <property type="entry name" value="Ribonuclease H-like superfamily/Ribonuclease H"/>
    <property type="match status" value="1"/>
</dbReference>
<proteinExistence type="predicted"/>
<dbReference type="SUPFAM" id="SSF53098">
    <property type="entry name" value="Ribonuclease H-like"/>
    <property type="match status" value="1"/>
</dbReference>
<comment type="caution">
    <text evidence="1">The sequence shown here is derived from an EMBL/GenBank/DDBJ whole genome shotgun (WGS) entry which is preliminary data.</text>
</comment>
<dbReference type="PATRIC" id="fig|1032488.3.peg.968"/>
<protein>
    <recommendedName>
        <fullName evidence="3">Transposase</fullName>
    </recommendedName>
</protein>
<reference evidence="1 2" key="1">
    <citation type="submission" date="2011-05" db="EMBL/GenBank/DDBJ databases">
        <authorList>
            <person name="Muzny D."/>
            <person name="Qin X."/>
            <person name="Deng J."/>
            <person name="Jiang H."/>
            <person name="Liu Y."/>
            <person name="Qu J."/>
            <person name="Song X.-Z."/>
            <person name="Zhang L."/>
            <person name="Thornton R."/>
            <person name="Coyle M."/>
            <person name="Francisco L."/>
            <person name="Jackson L."/>
            <person name="Javaid M."/>
            <person name="Korchina V."/>
            <person name="Kovar C."/>
            <person name="Mata R."/>
            <person name="Mathew T."/>
            <person name="Ngo R."/>
            <person name="Nguyen L."/>
            <person name="Nguyen N."/>
            <person name="Okwuonu G."/>
            <person name="Ongeri F."/>
            <person name="Pham C."/>
            <person name="Simmons D."/>
            <person name="Wilczek-Boney K."/>
            <person name="Hale W."/>
            <person name="Jakkamsetti A."/>
            <person name="Pham P."/>
            <person name="Ruth R."/>
            <person name="San Lucas F."/>
            <person name="Warren J."/>
            <person name="Zhang J."/>
            <person name="Zhao Z."/>
            <person name="Zhou C."/>
            <person name="Zhu D."/>
            <person name="Lee S."/>
            <person name="Bess C."/>
            <person name="Blankenburg K."/>
            <person name="Forbes L."/>
            <person name="Fu Q."/>
            <person name="Gubbala S."/>
            <person name="Hirani K."/>
            <person name="Jayaseelan J.C."/>
            <person name="Lara F."/>
            <person name="Munidasa M."/>
            <person name="Palculict T."/>
            <person name="Patil S."/>
            <person name="Pu L.-L."/>
            <person name="Saada N."/>
            <person name="Tang L."/>
            <person name="Weissenberger G."/>
            <person name="Zhu Y."/>
            <person name="Hemphill L."/>
            <person name="Shang Y."/>
            <person name="Youmans B."/>
            <person name="Ayvaz T."/>
            <person name="Ross M."/>
            <person name="Santibanez J."/>
            <person name="Aqrawi P."/>
            <person name="Gross S."/>
            <person name="Joshi V."/>
            <person name="Fowler G."/>
            <person name="Nazareth L."/>
            <person name="Reid J."/>
            <person name="Worley K."/>
            <person name="Petrosino J."/>
            <person name="Highlander S."/>
            <person name="Gibbs R."/>
        </authorList>
    </citation>
    <scope>NUCLEOTIDE SEQUENCE [LARGE SCALE GENOMIC DNA]</scope>
    <source>
        <strain evidence="1 2">871</strain>
    </source>
</reference>
<dbReference type="STRING" id="1032488.HMPREF9371_1031"/>
<accession>G4CHE2</accession>